<dbReference type="InterPro" id="IPR009091">
    <property type="entry name" value="RCC1/BLIP-II"/>
</dbReference>
<proteinExistence type="predicted"/>
<keyword evidence="2" id="KW-1185">Reference proteome</keyword>
<organism evidence="1 2">
    <name type="scientific">Pandoraea oxalativorans</name>
    <dbReference type="NCBI Taxonomy" id="573737"/>
    <lineage>
        <taxon>Bacteria</taxon>
        <taxon>Pseudomonadati</taxon>
        <taxon>Pseudomonadota</taxon>
        <taxon>Betaproteobacteria</taxon>
        <taxon>Burkholderiales</taxon>
        <taxon>Burkholderiaceae</taxon>
        <taxon>Pandoraea</taxon>
    </lineage>
</organism>
<dbReference type="KEGG" id="pox:MB84_22360"/>
<dbReference type="EMBL" id="CP011253">
    <property type="protein sequence ID" value="AKC71610.1"/>
    <property type="molecule type" value="Genomic_DNA"/>
</dbReference>
<gene>
    <name evidence="1" type="ORF">MB84_22360</name>
</gene>
<dbReference type="PATRIC" id="fig|573737.6.peg.240"/>
<accession>A0A0E3YDL0</accession>
<sequence length="1636" mass="174021">MNIRDKFPPRDASHLDETRQLLAPEVPLADANGGIRKKDVYTDLADTIQVNVRWYNFVVRGDTLRLYWGRDDTAVDVITVENTNDSIFQLNAPVVDVLAQGDGLIEVWYERISAGGDPVPQKSPVIQVLVKTTVPGGDDPDQSTFPLNENLAKVILPPGPIEDPVPPEGILVTIPAWQNMAAGDKVRLFWAHRGTDFDPIDAAQVGQPLELMVPKFVIDGVGGDNVAVTYEIRDAVSNWSGRAGPAFIEVDVGGTLYDAPLVPRLDNDELDYDALAGADVQAIAVRNGDMAAGDDVTIVFEGRSFEGWLVTYTETKPLGTGGMVEFYLPNAKIGEAVPGEGSVLYRVENAGVSKGRSRRQSFTIRGEAAPLPAPEVREAVGSTLDPGAVVNGANVDIEPWTGMAVGDLVTLRWEGTTAGGDPVPYTEPKQLAAPDIGNTLNFLVPFSQVSAIAGGRVVVHYTVETDVSTRSSERLSLTVLENAALQPPLVEGETGGDLDPSLVPDGPDLTIPQWPRMAVGDSVTWFWLGTSDGGQESKTVVVQSVGDVVARVDPNVLAINANGNDKVTVLYAVTYVGGGTSQSVIKTLNVLPLPENLLPAPVVEEAVDDTLNPDDIDDFATVTVAPYTGMADGDVVWVYFGEGSGGGEMSQHFLVSENHVGVEIQMFVPKAKVEFFDTSSVTVYYRVVKGAGVEQRSHPLVLNVSSPLRWPAPRVPQATGDYLPEDAYPVLVHTTVLKHPDMLSGDIITIYWGEGAREYSDRVPVTTPMDFPFRVEKAIVNRWFGETVAIRYTITRGPLVIHSEVLNLRVGVKPTELALPEMDQVVDGKLNVSDLTYGADVRVPIYDDMRWGDVVTIEWEGGIDHGGLTLVIQVSENQIGKPIESFFAIGDVRRFEGQTVTVDYRIEGDLGTRQSDSIEFDVVSEATTLEPPRIPAVVNGELDPRQVINGAQVIVPYSAGNMQQGDIISMLWDCTNDGGDHTASAPVGGGTVDITFTVPYAKVEAGIDGTVTVSYEVRRGGNVIGSGTATAFVIKMTELPAVVIVEANGDNLDPDDVPVTGATAEIAETAVFVLGDIVTLFWEGATDYQVPHTIAAVDVGKALRLMIPKAYVDASNGSVASVYYTIVRKVGGHTETSPTATYDVGRELGRGDLLVLGARNGSAAYRASSSPRYLRAVSATTRQDIVVEWRYKDDVTAFTGSSFLDTQPWRSLSVRTEDASTSIRPVHLAGTGTDSASTTGAAAFGALLKQTGPYAWGHLSWGANIPSDYIGMDGFVEISTTPSSMAARLYNGTVVAWGQANTGGVVSPMPINVKRVVGNAAAFAGMRNDGTLLAWGNPANGGQLSQAALLVRDAESLASTGGAFCVRRATGTLVAWGAATHGGAMPPAHDTTPFASVMGNFMAFCALTPDGRLAAWQDAAYGGVLSAEAAAARNVASLASATARAFAVLTTERKVIAWGPESHGGVVSDAARLVTDFVEITATWGAFCGRRENGRLILWGDTTRGNSLPPAYANEDFVQVVGTARAFAGLLRDGRVLTWGDPNFGGNSSAVAPRLVNIRAVYSNSEAFAAIRHDGGVVTWGIANGGGTLTPAQEALLNEHMRYEAEGSAVDAASPQGRALALFQQKRMTSTNIAAE</sequence>
<dbReference type="Gene3D" id="2.130.10.30">
    <property type="entry name" value="Regulator of chromosome condensation 1/beta-lactamase-inhibitor protein II"/>
    <property type="match status" value="2"/>
</dbReference>
<evidence type="ECO:0000313" key="1">
    <source>
        <dbReference type="EMBL" id="AKC71610.1"/>
    </source>
</evidence>
<reference evidence="1" key="1">
    <citation type="submission" date="2016-06" db="EMBL/GenBank/DDBJ databases">
        <title>Pandoraea oxalativorans DSM 23570 Genome Sequencing.</title>
        <authorList>
            <person name="Ee R."/>
            <person name="Lim Y.-L."/>
            <person name="Yong D."/>
            <person name="Yin W.-F."/>
            <person name="Chan K.-G."/>
        </authorList>
    </citation>
    <scope>NUCLEOTIDE SEQUENCE</scope>
    <source>
        <strain evidence="1">DSM 23570</strain>
    </source>
</reference>
<dbReference type="SUPFAM" id="SSF50985">
    <property type="entry name" value="RCC1/BLIP-II"/>
    <property type="match status" value="1"/>
</dbReference>
<protein>
    <submittedName>
        <fullName evidence="1">Uncharacterized protein</fullName>
    </submittedName>
</protein>
<dbReference type="OrthoDB" id="8577868at2"/>
<dbReference type="Proteomes" id="UP000035050">
    <property type="component" value="Chromosome"/>
</dbReference>
<name>A0A0E3YDL0_9BURK</name>
<evidence type="ECO:0000313" key="2">
    <source>
        <dbReference type="Proteomes" id="UP000035050"/>
    </source>
</evidence>
<dbReference type="RefSeq" id="WP_046292718.1">
    <property type="nucleotide sequence ID" value="NZ_CP011253.3"/>
</dbReference>
<dbReference type="HOGENOM" id="CLU_246827_0_0_4"/>